<protein>
    <recommendedName>
        <fullName evidence="3">HIT zinc finger</fullName>
    </recommendedName>
</protein>
<evidence type="ECO:0008006" key="3">
    <source>
        <dbReference type="Google" id="ProtNLM"/>
    </source>
</evidence>
<evidence type="ECO:0000313" key="2">
    <source>
        <dbReference type="Proteomes" id="UP000198518"/>
    </source>
</evidence>
<dbReference type="AlphaFoldDB" id="A0A1I0QAF4"/>
<reference evidence="1 2" key="1">
    <citation type="submission" date="2016-10" db="EMBL/GenBank/DDBJ databases">
        <authorList>
            <person name="de Groot N.N."/>
        </authorList>
    </citation>
    <scope>NUCLEOTIDE SEQUENCE [LARGE SCALE GENOMIC DNA]</scope>
    <source>
        <strain evidence="1 2">CGMCC 1.5337</strain>
    </source>
</reference>
<evidence type="ECO:0000313" key="1">
    <source>
        <dbReference type="EMBL" id="SEW23798.1"/>
    </source>
</evidence>
<keyword evidence="2" id="KW-1185">Reference proteome</keyword>
<proteinExistence type="predicted"/>
<dbReference type="OrthoDB" id="70008at2157"/>
<name>A0A1I0QAF4_9EURY</name>
<dbReference type="RefSeq" id="WP_089669621.1">
    <property type="nucleotide sequence ID" value="NZ_FOJA01000001.1"/>
</dbReference>
<accession>A0A1I0QAF4</accession>
<sequence>MSVTGVCSVCGSADANRVCDRCGNVVCEDHHDERGVCTECAAEMAGGDPTGGGDFPPSGGPQ</sequence>
<dbReference type="Proteomes" id="UP000198518">
    <property type="component" value="Unassembled WGS sequence"/>
</dbReference>
<dbReference type="STRING" id="355548.SAMN04487945_2415"/>
<organism evidence="1 2">
    <name type="scientific">Halobacterium jilantaiense</name>
    <dbReference type="NCBI Taxonomy" id="355548"/>
    <lineage>
        <taxon>Archaea</taxon>
        <taxon>Methanobacteriati</taxon>
        <taxon>Methanobacteriota</taxon>
        <taxon>Stenosarchaea group</taxon>
        <taxon>Halobacteria</taxon>
        <taxon>Halobacteriales</taxon>
        <taxon>Halobacteriaceae</taxon>
        <taxon>Halobacterium</taxon>
    </lineage>
</organism>
<dbReference type="EMBL" id="FOJA01000001">
    <property type="protein sequence ID" value="SEW23798.1"/>
    <property type="molecule type" value="Genomic_DNA"/>
</dbReference>
<gene>
    <name evidence="1" type="ORF">SAMN04487945_2415</name>
</gene>